<dbReference type="EMBL" id="BAABIC010000017">
    <property type="protein sequence ID" value="GAA4702473.1"/>
    <property type="molecule type" value="Genomic_DNA"/>
</dbReference>
<organism evidence="1 2">
    <name type="scientific">Pseudonocardia yuanmonensis</name>
    <dbReference type="NCBI Taxonomy" id="1095914"/>
    <lineage>
        <taxon>Bacteria</taxon>
        <taxon>Bacillati</taxon>
        <taxon>Actinomycetota</taxon>
        <taxon>Actinomycetes</taxon>
        <taxon>Pseudonocardiales</taxon>
        <taxon>Pseudonocardiaceae</taxon>
        <taxon>Pseudonocardia</taxon>
    </lineage>
</organism>
<proteinExistence type="predicted"/>
<accession>A0ABP8X8J2</accession>
<dbReference type="Gene3D" id="3.40.50.2020">
    <property type="match status" value="1"/>
</dbReference>
<comment type="caution">
    <text evidence="1">The sequence shown here is derived from an EMBL/GenBank/DDBJ whole genome shotgun (WGS) entry which is preliminary data.</text>
</comment>
<evidence type="ECO:0000313" key="2">
    <source>
        <dbReference type="Proteomes" id="UP001500325"/>
    </source>
</evidence>
<evidence type="ECO:0000313" key="1">
    <source>
        <dbReference type="EMBL" id="GAA4702473.1"/>
    </source>
</evidence>
<dbReference type="RefSeq" id="WP_345382908.1">
    <property type="nucleotide sequence ID" value="NZ_BAABIC010000017.1"/>
</dbReference>
<dbReference type="InterPro" id="IPR029057">
    <property type="entry name" value="PRTase-like"/>
</dbReference>
<name>A0ABP8X8J2_9PSEU</name>
<dbReference type="InterPro" id="IPR028944">
    <property type="entry name" value="PRTase_ComF-like"/>
</dbReference>
<reference evidence="2" key="1">
    <citation type="journal article" date="2019" name="Int. J. Syst. Evol. Microbiol.">
        <title>The Global Catalogue of Microorganisms (GCM) 10K type strain sequencing project: providing services to taxonomists for standard genome sequencing and annotation.</title>
        <authorList>
            <consortium name="The Broad Institute Genomics Platform"/>
            <consortium name="The Broad Institute Genome Sequencing Center for Infectious Disease"/>
            <person name="Wu L."/>
            <person name="Ma J."/>
        </authorList>
    </citation>
    <scope>NUCLEOTIDE SEQUENCE [LARGE SCALE GENOMIC DNA]</scope>
    <source>
        <strain evidence="2">JCM 18055</strain>
    </source>
</reference>
<dbReference type="SUPFAM" id="SSF53271">
    <property type="entry name" value="PRTase-like"/>
    <property type="match status" value="1"/>
</dbReference>
<gene>
    <name evidence="1" type="ORF">GCM10023215_47180</name>
</gene>
<keyword evidence="2" id="KW-1185">Reference proteome</keyword>
<sequence>MRLSLHRVKPVDDRLVTETGADFDELSYSRFKHGGGTQAERYGRQLASVLLATPAGIAGRGEPIVIASAPYKYLPTASHELALQILRVLNTVSVESGHPPAEIGKLSMSRVDRDNYAEHGVSRRRELLGKAGLTADAVAFAGRHVLLVDDARITGLAEETATDLLMAAGARTVTALYVLEIADGWGARRPDLEHRVNHAFVRNLTSLLEVYRSERFVLNIRTLKYVLGWPDHGELTAFFGRLTHAELNAIHEAALHTGPQFRRHYTEGLKRLRAALEQAAHA</sequence>
<protein>
    <recommendedName>
        <fullName evidence="3">Phosphoribosyl transferase-like protein</fullName>
    </recommendedName>
</protein>
<dbReference type="Pfam" id="PF15610">
    <property type="entry name" value="PRTase_3"/>
    <property type="match status" value="1"/>
</dbReference>
<dbReference type="Proteomes" id="UP001500325">
    <property type="component" value="Unassembled WGS sequence"/>
</dbReference>
<evidence type="ECO:0008006" key="3">
    <source>
        <dbReference type="Google" id="ProtNLM"/>
    </source>
</evidence>